<dbReference type="PANTHER" id="PTHR30489:SF0">
    <property type="entry name" value="LIPOPROTEIN-RELEASING SYSTEM TRANSMEMBRANE PROTEIN LOLE"/>
    <property type="match status" value="1"/>
</dbReference>
<keyword evidence="4 7" id="KW-0812">Transmembrane</keyword>
<dbReference type="InterPro" id="IPR051447">
    <property type="entry name" value="Lipoprotein-release_system"/>
</dbReference>
<keyword evidence="10" id="KW-1185">Reference proteome</keyword>
<dbReference type="RefSeq" id="WP_305002610.1">
    <property type="nucleotide sequence ID" value="NZ_JAUQUB010000001.1"/>
</dbReference>
<feature type="transmembrane region" description="Helical" evidence="7">
    <location>
        <begin position="806"/>
        <end position="832"/>
    </location>
</feature>
<dbReference type="EMBL" id="JAUQUB010000001">
    <property type="protein sequence ID" value="MDO7882229.1"/>
    <property type="molecule type" value="Genomic_DNA"/>
</dbReference>
<evidence type="ECO:0000256" key="5">
    <source>
        <dbReference type="ARBA" id="ARBA00022989"/>
    </source>
</evidence>
<feature type="transmembrane region" description="Helical" evidence="7">
    <location>
        <begin position="852"/>
        <end position="875"/>
    </location>
</feature>
<proteinExistence type="inferred from homology"/>
<feature type="transmembrane region" description="Helical" evidence="7">
    <location>
        <begin position="442"/>
        <end position="460"/>
    </location>
</feature>
<keyword evidence="3" id="KW-1003">Cell membrane</keyword>
<protein>
    <recommendedName>
        <fullName evidence="8">ABC3 transporter permease C-terminal domain-containing protein</fullName>
    </recommendedName>
</protein>
<gene>
    <name evidence="9" type="ORF">Q5716_08335</name>
</gene>
<feature type="domain" description="ABC3 transporter permease C-terminal" evidence="8">
    <location>
        <begin position="757"/>
        <end position="878"/>
    </location>
</feature>
<dbReference type="InterPro" id="IPR003838">
    <property type="entry name" value="ABC3_permease_C"/>
</dbReference>
<evidence type="ECO:0000256" key="6">
    <source>
        <dbReference type="ARBA" id="ARBA00023136"/>
    </source>
</evidence>
<feature type="transmembrane region" description="Helical" evidence="7">
    <location>
        <begin position="526"/>
        <end position="548"/>
    </location>
</feature>
<name>A0ABT9BMH1_9MICO</name>
<comment type="caution">
    <text evidence="9">The sequence shown here is derived from an EMBL/GenBank/DDBJ whole genome shotgun (WGS) entry which is preliminary data.</text>
</comment>
<comment type="subcellular location">
    <subcellularLocation>
        <location evidence="1">Cell membrane</location>
        <topology evidence="1">Multi-pass membrane protein</topology>
    </subcellularLocation>
</comment>
<reference evidence="9 10" key="1">
    <citation type="submission" date="2023-07" db="EMBL/GenBank/DDBJ databases">
        <title>Protaetiibacter sp. nov WY-16 isolated from soil.</title>
        <authorList>
            <person name="Liu B."/>
            <person name="Wan Y."/>
        </authorList>
    </citation>
    <scope>NUCLEOTIDE SEQUENCE [LARGE SCALE GENOMIC DNA]</scope>
    <source>
        <strain evidence="9 10">WY-16</strain>
    </source>
</reference>
<evidence type="ECO:0000313" key="9">
    <source>
        <dbReference type="EMBL" id="MDO7882229.1"/>
    </source>
</evidence>
<keyword evidence="6 7" id="KW-0472">Membrane</keyword>
<evidence type="ECO:0000256" key="2">
    <source>
        <dbReference type="ARBA" id="ARBA00005236"/>
    </source>
</evidence>
<organism evidence="9 10">
    <name type="scientific">Antiquaquibacter soli</name>
    <dbReference type="NCBI Taxonomy" id="3064523"/>
    <lineage>
        <taxon>Bacteria</taxon>
        <taxon>Bacillati</taxon>
        <taxon>Actinomycetota</taxon>
        <taxon>Actinomycetes</taxon>
        <taxon>Micrococcales</taxon>
        <taxon>Microbacteriaceae</taxon>
        <taxon>Antiquaquibacter</taxon>
    </lineage>
</organism>
<feature type="transmembrane region" description="Helical" evidence="7">
    <location>
        <begin position="403"/>
        <end position="422"/>
    </location>
</feature>
<feature type="transmembrane region" description="Helical" evidence="7">
    <location>
        <begin position="320"/>
        <end position="341"/>
    </location>
</feature>
<feature type="transmembrane region" description="Helical" evidence="7">
    <location>
        <begin position="480"/>
        <end position="505"/>
    </location>
</feature>
<evidence type="ECO:0000256" key="4">
    <source>
        <dbReference type="ARBA" id="ARBA00022692"/>
    </source>
</evidence>
<evidence type="ECO:0000256" key="1">
    <source>
        <dbReference type="ARBA" id="ARBA00004651"/>
    </source>
</evidence>
<evidence type="ECO:0000256" key="3">
    <source>
        <dbReference type="ARBA" id="ARBA00022475"/>
    </source>
</evidence>
<feature type="transmembrane region" description="Helical" evidence="7">
    <location>
        <begin position="754"/>
        <end position="778"/>
    </location>
</feature>
<dbReference type="PANTHER" id="PTHR30489">
    <property type="entry name" value="LIPOPROTEIN-RELEASING SYSTEM TRANSMEMBRANE PROTEIN LOLE"/>
    <property type="match status" value="1"/>
</dbReference>
<sequence>MTAPSRARLGPARLVVRQVAAAPAATLAVAAIVLVSSLAAALAPRALDRVFTDELRYGVSSVAATQRDLIGTTIGAPPTGFEAQLDALRADMGDVLRASAGAAGFVSRTPALGAIADAPLPDAPITLLSVAIDPAVADRITVVEGAAPEPVTPLESGGFEPISFVLSTESADAMRWSVGEVRTVRATGGASQQFVLSGIVEAVDPDSDYWSVTTSVLQPELFDDGNSTPTVTATGFVNPSATAAAWAVMGSLSTTAWFSLDPAGLSFTQSTALLQDLRQFTSSTHDIAGDGQEGELSFLSFSTGLLPALERAEGRAASTVAVLSMAIAGPLGVVLAVIALGSRAILERRRSGITLASARGASPAQLRGALALEGLLAGVPAAALGMLGAALLLPAPVGVEATVVPVALALAPAVLLAARAPARGLRIERADLEPGRGSRARLLGEAVVVGLAVAAVIVVLQRGVASGGPALDPLIAATPLLLALAVCVVVLRVAPYPLQALAGALRTRAGLTGFLGATRAVRDPAASVAPVLALVVGVSVAVFSGVLVSTIDSGVSSAARGVVGADLQVRGPVFDETRLEAIASLPGVAAISGVDDAGPAVLAFGGDRRTVTVLVTDLAGLRELRGESAVPAGAENGSAEPVPAIVSADLALEIGDQQPSLEGDALEVVAVGSPDDGVGIPTNWVMIDASASLSVMGVEFRPRTVLIGLDPGADSADVASAVSEQSGPGVLSSDPASVAEALRASPAVSGLGSALVTALILAAVLAAIAVVMTAVVGARSRTRMLALLATLGLPPRGSRALVAWELAPVGLGAVIAGTALGLALPWIVLGGVDLRPFTGGSRQPTIVIDPGLVLLLVGGFAALAAVAVLVAASVGRRTSTAAALRMGDE</sequence>
<dbReference type="Pfam" id="PF02687">
    <property type="entry name" value="FtsX"/>
    <property type="match status" value="1"/>
</dbReference>
<dbReference type="Proteomes" id="UP001241072">
    <property type="component" value="Unassembled WGS sequence"/>
</dbReference>
<comment type="similarity">
    <text evidence="2">Belongs to the ABC-4 integral membrane protein family. LolC/E subfamily.</text>
</comment>
<feature type="transmembrane region" description="Helical" evidence="7">
    <location>
        <begin position="375"/>
        <end position="397"/>
    </location>
</feature>
<accession>A0ABT9BMH1</accession>
<evidence type="ECO:0000256" key="7">
    <source>
        <dbReference type="SAM" id="Phobius"/>
    </source>
</evidence>
<evidence type="ECO:0000259" key="8">
    <source>
        <dbReference type="Pfam" id="PF02687"/>
    </source>
</evidence>
<evidence type="ECO:0000313" key="10">
    <source>
        <dbReference type="Proteomes" id="UP001241072"/>
    </source>
</evidence>
<keyword evidence="5 7" id="KW-1133">Transmembrane helix</keyword>